<keyword evidence="2" id="KW-1185">Reference proteome</keyword>
<accession>A0A0J6CQH7</accession>
<dbReference type="EMBL" id="LELK01000001">
    <property type="protein sequence ID" value="KMM38516.1"/>
    <property type="molecule type" value="Genomic_DNA"/>
</dbReference>
<evidence type="ECO:0000313" key="1">
    <source>
        <dbReference type="EMBL" id="KMM38516.1"/>
    </source>
</evidence>
<evidence type="ECO:0008006" key="3">
    <source>
        <dbReference type="Google" id="ProtNLM"/>
    </source>
</evidence>
<organism evidence="1 2">
    <name type="scientific">Guptibacillus hwajinpoensis</name>
    <dbReference type="NCBI Taxonomy" id="208199"/>
    <lineage>
        <taxon>Bacteria</taxon>
        <taxon>Bacillati</taxon>
        <taxon>Bacillota</taxon>
        <taxon>Bacilli</taxon>
        <taxon>Bacillales</taxon>
        <taxon>Guptibacillaceae</taxon>
        <taxon>Guptibacillus</taxon>
    </lineage>
</organism>
<sequence length="214" mass="24742">MKFPLWMRKLFVAFVAVITLGTVVPTGYLADDKTKPSENYQDDSFLLVDTRDELTDLNDNESQDELDWPSLAKYAPSSELLTGFVNYASVQSEEIGLVKFGETISNRVGNEYTDTIVPKITEAIESSVKLLDEETIRSLRLTDKPSSGYGERIMHVYNEETGEDLLRFHVRRDHPPQDGYWFNFHYHDASDDFEEHYEVGKIYWDKNTPPKWLS</sequence>
<dbReference type="InterPro" id="IPR025616">
    <property type="entry name" value="YpjP"/>
</dbReference>
<reference evidence="1" key="1">
    <citation type="submission" date="2015-06" db="EMBL/GenBank/DDBJ databases">
        <authorList>
            <person name="Liu B."/>
            <person name="Wang J."/>
            <person name="Zhu Y."/>
            <person name="Liu G."/>
            <person name="Chen Q."/>
            <person name="Zheng C."/>
            <person name="Che J."/>
            <person name="Ge C."/>
            <person name="Shi H."/>
            <person name="Pan Z."/>
            <person name="Liu X."/>
        </authorList>
    </citation>
    <scope>NUCLEOTIDE SEQUENCE [LARGE SCALE GENOMIC DNA]</scope>
    <source>
        <strain evidence="1">DSM 16346</strain>
    </source>
</reference>
<dbReference type="Pfam" id="PF14005">
    <property type="entry name" value="YpjP"/>
    <property type="match status" value="1"/>
</dbReference>
<dbReference type="Proteomes" id="UP000035996">
    <property type="component" value="Unassembled WGS sequence"/>
</dbReference>
<proteinExistence type="predicted"/>
<name>A0A0J6CQH7_9BACL</name>
<protein>
    <recommendedName>
        <fullName evidence="3">Cell division protein FtsK</fullName>
    </recommendedName>
</protein>
<comment type="caution">
    <text evidence="1">The sequence shown here is derived from an EMBL/GenBank/DDBJ whole genome shotgun (WGS) entry which is preliminary data.</text>
</comment>
<dbReference type="AlphaFoldDB" id="A0A0J6CQH7"/>
<dbReference type="PATRIC" id="fig|157733.3.peg.3082"/>
<dbReference type="RefSeq" id="WP_048309632.1">
    <property type="nucleotide sequence ID" value="NZ_CP119526.1"/>
</dbReference>
<gene>
    <name evidence="1" type="ORF">AB986_04250</name>
</gene>
<dbReference type="STRING" id="157733.AB986_04250"/>
<evidence type="ECO:0000313" key="2">
    <source>
        <dbReference type="Proteomes" id="UP000035996"/>
    </source>
</evidence>